<dbReference type="EMBL" id="KC977571">
    <property type="protein sequence ID" value="AGO85270.1"/>
    <property type="molecule type" value="Genomic_DNA"/>
</dbReference>
<keyword evidence="2" id="KW-1185">Reference proteome</keyword>
<name>S4W4K4_9VIRU</name>
<protein>
    <recommendedName>
        <fullName evidence="3">DUF5848 domain-containing protein</fullName>
    </recommendedName>
</protein>
<gene>
    <name evidence="1" type="ORF">psal_cds_1063</name>
</gene>
<dbReference type="Proteomes" id="UP000204584">
    <property type="component" value="Segment"/>
</dbReference>
<dbReference type="RefSeq" id="YP_008438344.1">
    <property type="nucleotide sequence ID" value="NC_022098.1"/>
</dbReference>
<sequence length="572" mass="61840">MEYPQPTDARQPGSQDANTNQCYFDEFMPRGQYVSPSDRRAAEFLEHKAALEFAPWQRAEQGTGSQADVAEWARFSIIDPADPQALERIAAHDRVRPSVAASCLYKLLWATIDPPPHLALPSFTDVIDAAMQVVGPDGADDIRRAVAGLKSLDRSTRRRAIATIGEMLEARRVGDQRQGRHPFYPVPMPRSLWAAALDALARSDAQDRPPRCDPQHAYYVLVAEGGDWSDPVFLAFLAGPHSTTVPSQTAETAVWETRVRYDGLTYRREPGQAPDRGDSPGSLPLDDVAAWITPFLVSLVLTVGSEMDTRMPRATSEPKVVSQVKRVLARFGDDIGRIPTSAGLTPALMKAIPRGPTDLWGAWIGECQLVAALTVFAGQVLARRASPLFTGPPLTLFDATVDASAMSRGRRPALPLDVIERSAPRLWQRVCSAPATDAGTLVGADLLPDVARASGIAVGDAEIARPELLCQPLALPLVQAQATTRYGPSLLSPSQQSLVAHEGAGQYLYETWKRSCNSNPRFAPGRHESRTFSNIAKSTGVSFPTEPGAFCAALAPVMMEPPALGDGWMPGG</sequence>
<organism evidence="1 2">
    <name type="scientific">Pandoravirus salinus</name>
    <dbReference type="NCBI Taxonomy" id="1349410"/>
    <lineage>
        <taxon>Viruses</taxon>
        <taxon>Pandoravirus</taxon>
    </lineage>
</organism>
<evidence type="ECO:0000313" key="1">
    <source>
        <dbReference type="EMBL" id="AGO85270.1"/>
    </source>
</evidence>
<evidence type="ECO:0008006" key="3">
    <source>
        <dbReference type="Google" id="ProtNLM"/>
    </source>
</evidence>
<dbReference type="KEGG" id="vg:16607057"/>
<reference evidence="1 2" key="1">
    <citation type="journal article" date="2013" name="Science">
        <title>Pandoraviruses: amoeba viruses with genomes up to 2.5 Mb reaching that of parasitic eukaryotes.</title>
        <authorList>
            <person name="Philippe N."/>
            <person name="Legendre M."/>
            <person name="Doutre G."/>
            <person name="Coute Y."/>
            <person name="Poirot O."/>
            <person name="Lescot M."/>
            <person name="Arslan D."/>
            <person name="Seltzer V."/>
            <person name="Bertaux L."/>
            <person name="Bruley C."/>
            <person name="Garin J."/>
            <person name="Claverie J.M."/>
            <person name="Abergel C."/>
        </authorList>
    </citation>
    <scope>NUCLEOTIDE SEQUENCE [LARGE SCALE GENOMIC DNA]</scope>
</reference>
<accession>S4W4K4</accession>
<dbReference type="GeneID" id="16607057"/>
<evidence type="ECO:0000313" key="2">
    <source>
        <dbReference type="Proteomes" id="UP000204584"/>
    </source>
</evidence>
<proteinExistence type="predicted"/>